<dbReference type="AlphaFoldDB" id="A0A139AQJ5"/>
<dbReference type="Proteomes" id="UP000070544">
    <property type="component" value="Unassembled WGS sequence"/>
</dbReference>
<gene>
    <name evidence="1" type="ORF">M427DRAFT_181152</name>
</gene>
<reference evidence="1 2" key="1">
    <citation type="journal article" date="2015" name="Genome Biol. Evol.">
        <title>Phylogenomic analyses indicate that early fungi evolved digesting cell walls of algal ancestors of land plants.</title>
        <authorList>
            <person name="Chang Y."/>
            <person name="Wang S."/>
            <person name="Sekimoto S."/>
            <person name="Aerts A.L."/>
            <person name="Choi C."/>
            <person name="Clum A."/>
            <person name="LaButti K.M."/>
            <person name="Lindquist E.A."/>
            <person name="Yee Ngan C."/>
            <person name="Ohm R.A."/>
            <person name="Salamov A.A."/>
            <person name="Grigoriev I.V."/>
            <person name="Spatafora J.W."/>
            <person name="Berbee M.L."/>
        </authorList>
    </citation>
    <scope>NUCLEOTIDE SEQUENCE [LARGE SCALE GENOMIC DNA]</scope>
    <source>
        <strain evidence="1 2">JEL478</strain>
    </source>
</reference>
<dbReference type="InterPro" id="IPR029032">
    <property type="entry name" value="AhpD-like"/>
</dbReference>
<evidence type="ECO:0000313" key="2">
    <source>
        <dbReference type="Proteomes" id="UP000070544"/>
    </source>
</evidence>
<keyword evidence="2" id="KW-1185">Reference proteome</keyword>
<proteinExistence type="predicted"/>
<dbReference type="Gene3D" id="1.20.1290.10">
    <property type="entry name" value="AhpD-like"/>
    <property type="match status" value="1"/>
</dbReference>
<organism evidence="1 2">
    <name type="scientific">Gonapodya prolifera (strain JEL478)</name>
    <name type="common">Monoblepharis prolifera</name>
    <dbReference type="NCBI Taxonomy" id="1344416"/>
    <lineage>
        <taxon>Eukaryota</taxon>
        <taxon>Fungi</taxon>
        <taxon>Fungi incertae sedis</taxon>
        <taxon>Chytridiomycota</taxon>
        <taxon>Chytridiomycota incertae sedis</taxon>
        <taxon>Monoblepharidomycetes</taxon>
        <taxon>Monoblepharidales</taxon>
        <taxon>Gonapodyaceae</taxon>
        <taxon>Gonapodya</taxon>
    </lineage>
</organism>
<dbReference type="EMBL" id="KQ965740">
    <property type="protein sequence ID" value="KXS19009.1"/>
    <property type="molecule type" value="Genomic_DNA"/>
</dbReference>
<accession>A0A139AQJ5</accession>
<dbReference type="OrthoDB" id="2126196at2759"/>
<evidence type="ECO:0000313" key="1">
    <source>
        <dbReference type="EMBL" id="KXS19009.1"/>
    </source>
</evidence>
<dbReference type="SUPFAM" id="SSF69118">
    <property type="entry name" value="AhpD-like"/>
    <property type="match status" value="1"/>
</dbReference>
<sequence>MIGETHGEMVESSDIPTLYRILAPYRIEESQFFETYRGPMFIVKRLLGMYVQTCSTVCIFPPALDVINMAAPLFNNAPQCDLGFGPMSVRLRRLIQTSTAMTAECTYCTAHNCGIGDVFHGAAMFQALSPEEMSFLPKDLNASERDALRLVVASVKVPARVTREIRDAAVRTYGTDGLEICSRPMALIGYLSVLMETLGAELEPAAAEHARRALKEGRDWEVNSWALPKQSSHAPSVWNDPKAADPFATATNYFGKNSVTSFMDLAYHIYLAERSAPKSAVPKTEKELDQWFMENMGFIPRFLKRMPVAVRHVYTHSIWHLILMDPSDAIDDRERTTIASRHKVTSGYVYFVSTQNGLLARHWAAVAAKRGIPAGELNDAVYTAKSASPTSPRDLVSHLYRMAWCEARRERTTLQRLCAELLELTSTARGCMEVVSLLAMCAMLQRVSAFLDDFTGTEPEVAGRLQEGGYLTSLEDLRELGDVASVPEIVSVIETKEERPWGGHVFY</sequence>
<protein>
    <submittedName>
        <fullName evidence="1">Uncharacterized protein</fullName>
    </submittedName>
</protein>
<name>A0A139AQJ5_GONPJ</name>